<comment type="caution">
    <text evidence="2">The sequence shown here is derived from an EMBL/GenBank/DDBJ whole genome shotgun (WGS) entry which is preliminary data.</text>
</comment>
<keyword evidence="1" id="KW-0175">Coiled coil</keyword>
<accession>A0AAW2Q2Y1</accession>
<evidence type="ECO:0000313" key="2">
    <source>
        <dbReference type="EMBL" id="KAL0362129.1"/>
    </source>
</evidence>
<proteinExistence type="predicted"/>
<evidence type="ECO:0008006" key="3">
    <source>
        <dbReference type="Google" id="ProtNLM"/>
    </source>
</evidence>
<evidence type="ECO:0000256" key="1">
    <source>
        <dbReference type="SAM" id="Coils"/>
    </source>
</evidence>
<reference evidence="2" key="2">
    <citation type="journal article" date="2024" name="Plant">
        <title>Genomic evolution and insights into agronomic trait innovations of Sesamum species.</title>
        <authorList>
            <person name="Miao H."/>
            <person name="Wang L."/>
            <person name="Qu L."/>
            <person name="Liu H."/>
            <person name="Sun Y."/>
            <person name="Le M."/>
            <person name="Wang Q."/>
            <person name="Wei S."/>
            <person name="Zheng Y."/>
            <person name="Lin W."/>
            <person name="Duan Y."/>
            <person name="Cao H."/>
            <person name="Xiong S."/>
            <person name="Wang X."/>
            <person name="Wei L."/>
            <person name="Li C."/>
            <person name="Ma Q."/>
            <person name="Ju M."/>
            <person name="Zhao R."/>
            <person name="Li G."/>
            <person name="Mu C."/>
            <person name="Tian Q."/>
            <person name="Mei H."/>
            <person name="Zhang T."/>
            <person name="Gao T."/>
            <person name="Zhang H."/>
        </authorList>
    </citation>
    <scope>NUCLEOTIDE SEQUENCE</scope>
    <source>
        <strain evidence="2">KEN8</strain>
    </source>
</reference>
<dbReference type="InterPro" id="IPR036397">
    <property type="entry name" value="RNaseH_sf"/>
</dbReference>
<feature type="coiled-coil region" evidence="1">
    <location>
        <begin position="64"/>
        <end position="91"/>
    </location>
</feature>
<dbReference type="PANTHER" id="PTHR48475:SF2">
    <property type="entry name" value="RIBONUCLEASE H"/>
    <property type="match status" value="1"/>
</dbReference>
<organism evidence="2">
    <name type="scientific">Sesamum calycinum</name>
    <dbReference type="NCBI Taxonomy" id="2727403"/>
    <lineage>
        <taxon>Eukaryota</taxon>
        <taxon>Viridiplantae</taxon>
        <taxon>Streptophyta</taxon>
        <taxon>Embryophyta</taxon>
        <taxon>Tracheophyta</taxon>
        <taxon>Spermatophyta</taxon>
        <taxon>Magnoliopsida</taxon>
        <taxon>eudicotyledons</taxon>
        <taxon>Gunneridae</taxon>
        <taxon>Pentapetalae</taxon>
        <taxon>asterids</taxon>
        <taxon>lamiids</taxon>
        <taxon>Lamiales</taxon>
        <taxon>Pedaliaceae</taxon>
        <taxon>Sesamum</taxon>
    </lineage>
</organism>
<dbReference type="AlphaFoldDB" id="A0AAW2Q2Y1"/>
<reference evidence="2" key="1">
    <citation type="submission" date="2020-06" db="EMBL/GenBank/DDBJ databases">
        <authorList>
            <person name="Li T."/>
            <person name="Hu X."/>
            <person name="Zhang T."/>
            <person name="Song X."/>
            <person name="Zhang H."/>
            <person name="Dai N."/>
            <person name="Sheng W."/>
            <person name="Hou X."/>
            <person name="Wei L."/>
        </authorList>
    </citation>
    <scope>NUCLEOTIDE SEQUENCE</scope>
    <source>
        <strain evidence="2">KEN8</strain>
        <tissue evidence="2">Leaf</tissue>
    </source>
</reference>
<dbReference type="PANTHER" id="PTHR48475">
    <property type="entry name" value="RIBONUCLEASE H"/>
    <property type="match status" value="1"/>
</dbReference>
<sequence>MRLGDTKENWVHELPRVLWAHRTTPRESTQETPFNLVYGTETILPSEIGEETWRVRSYDSTINSESRREDLDLLEEKREMAERRIHIYKSKIARAYDDNVHPHDFKERDLVRRKTEGTGS</sequence>
<protein>
    <recommendedName>
        <fullName evidence="3">Reverse transcriptase domain-containing protein</fullName>
    </recommendedName>
</protein>
<dbReference type="Gene3D" id="3.30.420.10">
    <property type="entry name" value="Ribonuclease H-like superfamily/Ribonuclease H"/>
    <property type="match status" value="1"/>
</dbReference>
<name>A0AAW2Q2Y1_9LAMI</name>
<dbReference type="GO" id="GO:0003676">
    <property type="term" value="F:nucleic acid binding"/>
    <property type="evidence" value="ECO:0007669"/>
    <property type="project" value="InterPro"/>
</dbReference>
<gene>
    <name evidence="2" type="ORF">Scaly_1168100</name>
</gene>
<dbReference type="EMBL" id="JACGWM010000007">
    <property type="protein sequence ID" value="KAL0362129.1"/>
    <property type="molecule type" value="Genomic_DNA"/>
</dbReference>